<evidence type="ECO:0000313" key="8">
    <source>
        <dbReference type="EMBL" id="KJZ02212.1"/>
    </source>
</evidence>
<dbReference type="OrthoDB" id="9803238at2"/>
<name>A0A0F4PRN8_9GAMM</name>
<dbReference type="FunFam" id="3.40.50.2000:FF:000043">
    <property type="entry name" value="UDP-N-acetylglucosamine 2-epimerase"/>
    <property type="match status" value="1"/>
</dbReference>
<dbReference type="CDD" id="cd03786">
    <property type="entry name" value="GTB_UDP-GlcNAc_2-Epimerase"/>
    <property type="match status" value="1"/>
</dbReference>
<dbReference type="Gene3D" id="3.40.50.2000">
    <property type="entry name" value="Glycogen Phosphorylase B"/>
    <property type="match status" value="2"/>
</dbReference>
<evidence type="ECO:0000256" key="5">
    <source>
        <dbReference type="ARBA" id="ARBA00074883"/>
    </source>
</evidence>
<dbReference type="EC" id="5.1.3.14" evidence="4"/>
<comment type="caution">
    <text evidence="8">The sequence shown here is derived from an EMBL/GenBank/DDBJ whole genome shotgun (WGS) entry which is preliminary data.</text>
</comment>
<reference evidence="8 9" key="1">
    <citation type="journal article" date="2015" name="BMC Genomics">
        <title>Genome mining reveals unlocked bioactive potential of marine Gram-negative bacteria.</title>
        <authorList>
            <person name="Machado H."/>
            <person name="Sonnenschein E.C."/>
            <person name="Melchiorsen J."/>
            <person name="Gram L."/>
        </authorList>
    </citation>
    <scope>NUCLEOTIDE SEQUENCE [LARGE SCALE GENOMIC DNA]</scope>
    <source>
        <strain evidence="8 9">S3137</strain>
    </source>
</reference>
<evidence type="ECO:0000256" key="1">
    <source>
        <dbReference type="ARBA" id="ARBA00023235"/>
    </source>
</evidence>
<proteinExistence type="inferred from homology"/>
<comment type="catalytic activity">
    <reaction evidence="2">
        <text>UDP-N-acetyl-alpha-D-glucosamine = UDP-N-acetyl-alpha-D-mannosamine</text>
        <dbReference type="Rhea" id="RHEA:17213"/>
        <dbReference type="ChEBI" id="CHEBI:57705"/>
        <dbReference type="ChEBI" id="CHEBI:68623"/>
        <dbReference type="EC" id="5.1.3.14"/>
    </reaction>
</comment>
<dbReference type="AlphaFoldDB" id="A0A0F4PRN8"/>
<dbReference type="InterPro" id="IPR029767">
    <property type="entry name" value="WecB-like"/>
</dbReference>
<dbReference type="Pfam" id="PF02350">
    <property type="entry name" value="Epimerase_2"/>
    <property type="match status" value="1"/>
</dbReference>
<dbReference type="PANTHER" id="PTHR43174">
    <property type="entry name" value="UDP-N-ACETYLGLUCOSAMINE 2-EPIMERASE"/>
    <property type="match status" value="1"/>
</dbReference>
<evidence type="ECO:0000256" key="3">
    <source>
        <dbReference type="ARBA" id="ARBA00038209"/>
    </source>
</evidence>
<keyword evidence="1 6" id="KW-0413">Isomerase</keyword>
<comment type="similarity">
    <text evidence="3 6">Belongs to the UDP-N-acetylglucosamine 2-epimerase family.</text>
</comment>
<keyword evidence="9" id="KW-1185">Reference proteome</keyword>
<dbReference type="EMBL" id="JXXZ01000001">
    <property type="protein sequence ID" value="KJZ02212.1"/>
    <property type="molecule type" value="Genomic_DNA"/>
</dbReference>
<gene>
    <name evidence="8" type="ORF">TW72_00610</name>
</gene>
<dbReference type="GeneID" id="58226986"/>
<evidence type="ECO:0000256" key="2">
    <source>
        <dbReference type="ARBA" id="ARBA00036080"/>
    </source>
</evidence>
<dbReference type="NCBIfam" id="TIGR00236">
    <property type="entry name" value="wecB"/>
    <property type="match status" value="1"/>
</dbReference>
<feature type="domain" description="UDP-N-acetylglucosamine 2-epimerase" evidence="7">
    <location>
        <begin position="24"/>
        <end position="370"/>
    </location>
</feature>
<evidence type="ECO:0000256" key="4">
    <source>
        <dbReference type="ARBA" id="ARBA00038858"/>
    </source>
</evidence>
<evidence type="ECO:0000259" key="7">
    <source>
        <dbReference type="Pfam" id="PF02350"/>
    </source>
</evidence>
<dbReference type="PANTHER" id="PTHR43174:SF2">
    <property type="entry name" value="UDP-N-ACETYLGLUCOSAMINE 2-EPIMERASE"/>
    <property type="match status" value="1"/>
</dbReference>
<dbReference type="Proteomes" id="UP000033664">
    <property type="component" value="Unassembled WGS sequence"/>
</dbReference>
<sequence length="377" mass="41586">MATKVLSVFGTRPEAIKMAPVVKTLANDSRFEARVCITAQHREMLDQVMALFAIKADYDLDIMQKGQSLNDVTCRILQGLAPVLDEFKPDIVLVHGDTATTFAASLAAFYQQIPVGHVEAGLRTGNLYSPWPEEANRKLTGALTQLHFAPTDTSKNNLLKENIDPSNVHVTGNTVIDALLDVVDKVNTEPSLSEQLQQQLALAADEKVILVTGHRRESFGGGFERICQALARIAKRFPQSRIVYPMHMNPQVREPVNRLLRGLKNISLIEPLDYLPFVYLMNRAHLIVTDSGGVQEEAPSLGKPVLVMRDTTERPEAVAAGTVELVGTDEQTIFAAVERLMTDEQAYQRMSRAHNPYGDGQASQRIADAIGAHFHAQ</sequence>
<dbReference type="RefSeq" id="WP_045978960.1">
    <property type="nucleotide sequence ID" value="NZ_JXXY01000005.1"/>
</dbReference>
<evidence type="ECO:0000313" key="9">
    <source>
        <dbReference type="Proteomes" id="UP000033664"/>
    </source>
</evidence>
<accession>A0A0F4PRN8</accession>
<dbReference type="InterPro" id="IPR003331">
    <property type="entry name" value="UDP_GlcNAc_Epimerase_2_dom"/>
</dbReference>
<dbReference type="GO" id="GO:0008761">
    <property type="term" value="F:UDP-N-acetylglucosamine 2-epimerase activity"/>
    <property type="evidence" value="ECO:0007669"/>
    <property type="project" value="UniProtKB-EC"/>
</dbReference>
<protein>
    <recommendedName>
        <fullName evidence="5">UDP-N-acetylglucosamine 2-epimerase</fullName>
        <ecNumber evidence="4">5.1.3.14</ecNumber>
    </recommendedName>
</protein>
<dbReference type="SUPFAM" id="SSF53756">
    <property type="entry name" value="UDP-Glycosyltransferase/glycogen phosphorylase"/>
    <property type="match status" value="1"/>
</dbReference>
<dbReference type="PATRIC" id="fig|151081.8.peg.1304"/>
<organism evidence="8 9">
    <name type="scientific">Pseudoalteromonas ruthenica</name>
    <dbReference type="NCBI Taxonomy" id="151081"/>
    <lineage>
        <taxon>Bacteria</taxon>
        <taxon>Pseudomonadati</taxon>
        <taxon>Pseudomonadota</taxon>
        <taxon>Gammaproteobacteria</taxon>
        <taxon>Alteromonadales</taxon>
        <taxon>Pseudoalteromonadaceae</taxon>
        <taxon>Pseudoalteromonas</taxon>
    </lineage>
</organism>
<evidence type="ECO:0000256" key="6">
    <source>
        <dbReference type="RuleBase" id="RU003513"/>
    </source>
</evidence>
<dbReference type="eggNOG" id="COG0381">
    <property type="taxonomic scope" value="Bacteria"/>
</dbReference>